<name>A0A1D1ZTN8_AUXPR</name>
<evidence type="ECO:0000256" key="2">
    <source>
        <dbReference type="ARBA" id="ARBA00011245"/>
    </source>
</evidence>
<dbReference type="Gene3D" id="3.10.620.10">
    <property type="entry name" value="Protein N-terminal glutamine amidohydrolase, alpha beta roll"/>
    <property type="match status" value="1"/>
</dbReference>
<comment type="similarity">
    <text evidence="1 8">Belongs to the NTAQ1 family.</text>
</comment>
<feature type="domain" description="Protein N-terminal glutamine amidohydrolase alpha beta roll" evidence="9">
    <location>
        <begin position="7"/>
        <end position="153"/>
    </location>
</feature>
<dbReference type="EC" id="3.5.1.122" evidence="3 8"/>
<evidence type="ECO:0000256" key="4">
    <source>
        <dbReference type="ARBA" id="ARBA00021247"/>
    </source>
</evidence>
<evidence type="ECO:0000313" key="10">
    <source>
        <dbReference type="EMBL" id="JAT70259.1"/>
    </source>
</evidence>
<evidence type="ECO:0000256" key="3">
    <source>
        <dbReference type="ARBA" id="ARBA00012718"/>
    </source>
</evidence>
<comment type="catalytic activity">
    <reaction evidence="7 8">
        <text>N-terminal L-glutaminyl-[protein] + H2O = N-terminal L-glutamyl-[protein] + NH4(+)</text>
        <dbReference type="Rhea" id="RHEA:50680"/>
        <dbReference type="Rhea" id="RHEA-COMP:12668"/>
        <dbReference type="Rhea" id="RHEA-COMP:12777"/>
        <dbReference type="ChEBI" id="CHEBI:15377"/>
        <dbReference type="ChEBI" id="CHEBI:28938"/>
        <dbReference type="ChEBI" id="CHEBI:64721"/>
        <dbReference type="ChEBI" id="CHEBI:64722"/>
        <dbReference type="EC" id="3.5.1.122"/>
    </reaction>
</comment>
<dbReference type="GO" id="GO:0005634">
    <property type="term" value="C:nucleus"/>
    <property type="evidence" value="ECO:0007669"/>
    <property type="project" value="TreeGrafter"/>
</dbReference>
<reference evidence="10" key="1">
    <citation type="submission" date="2015-08" db="EMBL/GenBank/DDBJ databases">
        <authorList>
            <person name="Babu N.S."/>
            <person name="Beckwith C.J."/>
            <person name="Beseler K.G."/>
            <person name="Brison A."/>
            <person name="Carone J.V."/>
            <person name="Caskin T.P."/>
            <person name="Diamond M."/>
            <person name="Durham M.E."/>
            <person name="Foxe J.M."/>
            <person name="Go M."/>
            <person name="Henderson B.A."/>
            <person name="Jones I.B."/>
            <person name="McGettigan J.A."/>
            <person name="Micheletti S.J."/>
            <person name="Nasrallah M.E."/>
            <person name="Ortiz D."/>
            <person name="Piller C.R."/>
            <person name="Privatt S.R."/>
            <person name="Schneider S.L."/>
            <person name="Sharp S."/>
            <person name="Smith T.C."/>
            <person name="Stanton J.D."/>
            <person name="Ullery H.E."/>
            <person name="Wilson R.J."/>
            <person name="Serrano M.G."/>
            <person name="Buck G."/>
            <person name="Lee V."/>
            <person name="Wang Y."/>
            <person name="Carvalho R."/>
            <person name="Voegtly L."/>
            <person name="Shi R."/>
            <person name="Duckworth R."/>
            <person name="Johnson A."/>
            <person name="Loviza R."/>
            <person name="Walstead R."/>
            <person name="Shah Z."/>
            <person name="Kiflezghi M."/>
            <person name="Wade K."/>
            <person name="Ball S.L."/>
            <person name="Bradley K.W."/>
            <person name="Asai D.J."/>
            <person name="Bowman C.A."/>
            <person name="Russell D.A."/>
            <person name="Pope W.H."/>
            <person name="Jacobs-Sera D."/>
            <person name="Hendrix R.W."/>
            <person name="Hatfull G.F."/>
        </authorList>
    </citation>
    <scope>NUCLEOTIDE SEQUENCE</scope>
</reference>
<dbReference type="InterPro" id="IPR037132">
    <property type="entry name" value="N_Gln_amidohydro_ab_roll_sf"/>
</dbReference>
<dbReference type="AlphaFoldDB" id="A0A1D1ZTN8"/>
<evidence type="ECO:0000256" key="1">
    <source>
        <dbReference type="ARBA" id="ARBA00008985"/>
    </source>
</evidence>
<proteinExistence type="inferred from homology"/>
<evidence type="ECO:0000259" key="9">
    <source>
        <dbReference type="Pfam" id="PF09764"/>
    </source>
</evidence>
<dbReference type="Pfam" id="PF09764">
    <property type="entry name" value="Nt_Gln_amidase"/>
    <property type="match status" value="1"/>
</dbReference>
<protein>
    <recommendedName>
        <fullName evidence="4 8">Protein N-terminal glutamine amidohydrolase</fullName>
        <ecNumber evidence="3 8">3.5.1.122</ecNumber>
    </recommendedName>
    <alternativeName>
        <fullName evidence="6 8">Protein NH2-terminal glutamine deamidase</fullName>
    </alternativeName>
</protein>
<accession>A0A1D1ZTN8</accession>
<gene>
    <name evidence="10" type="ORF">g.10692</name>
</gene>
<evidence type="ECO:0000256" key="6">
    <source>
        <dbReference type="ARBA" id="ARBA00029677"/>
    </source>
</evidence>
<dbReference type="GO" id="GO:0070773">
    <property type="term" value="F:protein-N-terminal glutamine amidohydrolase activity"/>
    <property type="evidence" value="ECO:0007669"/>
    <property type="project" value="UniProtKB-UniRule"/>
</dbReference>
<dbReference type="PANTHER" id="PTHR13035:SF0">
    <property type="entry name" value="PROTEIN N-TERMINAL GLUTAMINE AMIDOHYDROLASE"/>
    <property type="match status" value="1"/>
</dbReference>
<keyword evidence="5 8" id="KW-0378">Hydrolase</keyword>
<dbReference type="PANTHER" id="PTHR13035">
    <property type="entry name" value="PROTEIN N-TERMINAL GLUTAMINE AMIDOHYDROLASE"/>
    <property type="match status" value="1"/>
</dbReference>
<comment type="function">
    <text evidence="8">Mediates the side-chain deamidation of N-terminal glutamine residues to glutamate, an important step in N-end rule pathway of protein degradation. Conversion of the resulting N-terminal glutamine to glutamate renders the protein susceptible to arginylation, polyubiquitination and degradation as specified by the N-end rule. Does not act on substrates with internal or C-terminal glutamine and does not act on non-glutamine residues in any position.</text>
</comment>
<dbReference type="GO" id="GO:0008418">
    <property type="term" value="F:protein-N-terminal asparagine amidohydrolase activity"/>
    <property type="evidence" value="ECO:0007669"/>
    <property type="project" value="UniProtKB-UniRule"/>
</dbReference>
<organism evidence="10">
    <name type="scientific">Auxenochlorella protothecoides</name>
    <name type="common">Green microalga</name>
    <name type="synonym">Chlorella protothecoides</name>
    <dbReference type="NCBI Taxonomy" id="3075"/>
    <lineage>
        <taxon>Eukaryota</taxon>
        <taxon>Viridiplantae</taxon>
        <taxon>Chlorophyta</taxon>
        <taxon>core chlorophytes</taxon>
        <taxon>Trebouxiophyceae</taxon>
        <taxon>Chlorellales</taxon>
        <taxon>Chlorellaceae</taxon>
        <taxon>Auxenochlorella</taxon>
    </lineage>
</organism>
<evidence type="ECO:0000256" key="7">
    <source>
        <dbReference type="ARBA" id="ARBA00048768"/>
    </source>
</evidence>
<evidence type="ECO:0000256" key="5">
    <source>
        <dbReference type="ARBA" id="ARBA00022801"/>
    </source>
</evidence>
<evidence type="ECO:0000256" key="8">
    <source>
        <dbReference type="RuleBase" id="RU367082"/>
    </source>
</evidence>
<dbReference type="InterPro" id="IPR023128">
    <property type="entry name" value="Prot_N_Gln_amidohydro_ab_roll"/>
</dbReference>
<sequence>MEVHPLHTPCYCEENVCMLLNQLHDSHNVPWRDLAALFITSHTRLTPVWRQAASQHANGLVLWDYHVVALHRQQEGDCLVWDMDSTLLLPCSWHAYRSAALFPSEAEVARFAPRVFRMVSGQALTSRFESDRSHMRSESGGWSAPPPPWPCFECAARGGGGPLTLEALLRVDADLGPGTKLLEQAASNQLPWEEVCGEAEATLAE</sequence>
<dbReference type="GO" id="GO:0005829">
    <property type="term" value="C:cytosol"/>
    <property type="evidence" value="ECO:0007669"/>
    <property type="project" value="TreeGrafter"/>
</dbReference>
<dbReference type="InterPro" id="IPR039733">
    <property type="entry name" value="NTAQ1"/>
</dbReference>
<comment type="subunit">
    <text evidence="2 8">Monomer.</text>
</comment>
<dbReference type="EMBL" id="GDKF01008363">
    <property type="protein sequence ID" value="JAT70259.1"/>
    <property type="molecule type" value="Transcribed_RNA"/>
</dbReference>